<dbReference type="Pfam" id="PF01066">
    <property type="entry name" value="CDP-OH_P_transf"/>
    <property type="match status" value="1"/>
</dbReference>
<dbReference type="RefSeq" id="WP_004340216.1">
    <property type="nucleotide sequence ID" value="NZ_CAURJP010000009.1"/>
</dbReference>
<dbReference type="GeneID" id="96990949"/>
<gene>
    <name evidence="2" type="ORF">NCTC13063_00915</name>
</gene>
<dbReference type="AlphaFoldDB" id="A0AAQ1UKG6"/>
<feature type="transmembrane region" description="Helical" evidence="1">
    <location>
        <begin position="208"/>
        <end position="226"/>
    </location>
</feature>
<keyword evidence="1" id="KW-0472">Membrane</keyword>
<feature type="transmembrane region" description="Helical" evidence="1">
    <location>
        <begin position="132"/>
        <end position="155"/>
    </location>
</feature>
<feature type="transmembrane region" description="Helical" evidence="1">
    <location>
        <begin position="52"/>
        <end position="85"/>
    </location>
</feature>
<evidence type="ECO:0000256" key="1">
    <source>
        <dbReference type="SAM" id="Phobius"/>
    </source>
</evidence>
<dbReference type="EMBL" id="UGTJ01000001">
    <property type="protein sequence ID" value="SUB79646.1"/>
    <property type="molecule type" value="Genomic_DNA"/>
</dbReference>
<sequence length="236" mass="27799">MQKPSYHSIKKDTPNWPIRQSVLVEWICMWISPYFSRYFIAWNLRPNTVTMFMITFGVVGSIIFCFPPLPCKIIGCLCFWMWYIMDCSDGEVARSTKQFSKYGVEMDFMAHLISHPLMNFSFWLTYMQMDKYNSTIITILFLIFGCTELISRNIIDISIYQMKKEGSGRPLLPFYKYLFNQLSCYPNIALFLSIFIILDIGHIIDSEYILYVLFSTHLGSTANLYIKTLVKYYKSK</sequence>
<dbReference type="GO" id="GO:0016020">
    <property type="term" value="C:membrane"/>
    <property type="evidence" value="ECO:0007669"/>
    <property type="project" value="InterPro"/>
</dbReference>
<comment type="caution">
    <text evidence="2">The sequence shown here is derived from an EMBL/GenBank/DDBJ whole genome shotgun (WGS) entry which is preliminary data.</text>
</comment>
<accession>A0AAQ1UKG6</accession>
<dbReference type="InterPro" id="IPR043130">
    <property type="entry name" value="CDP-OH_PTrfase_TM_dom"/>
</dbReference>
<reference evidence="2 3" key="1">
    <citation type="submission" date="2018-06" db="EMBL/GenBank/DDBJ databases">
        <authorList>
            <consortium name="Pathogen Informatics"/>
            <person name="Doyle S."/>
        </authorList>
    </citation>
    <scope>NUCLEOTIDE SEQUENCE [LARGE SCALE GENOMIC DNA]</scope>
    <source>
        <strain evidence="2 3">NCTC13063</strain>
    </source>
</reference>
<keyword evidence="1" id="KW-1133">Transmembrane helix</keyword>
<dbReference type="GO" id="GO:0008654">
    <property type="term" value="P:phospholipid biosynthetic process"/>
    <property type="evidence" value="ECO:0007669"/>
    <property type="project" value="InterPro"/>
</dbReference>
<proteinExistence type="predicted"/>
<dbReference type="GO" id="GO:0016780">
    <property type="term" value="F:phosphotransferase activity, for other substituted phosphate groups"/>
    <property type="evidence" value="ECO:0007669"/>
    <property type="project" value="InterPro"/>
</dbReference>
<dbReference type="Proteomes" id="UP000255283">
    <property type="component" value="Unassembled WGS sequence"/>
</dbReference>
<feature type="transmembrane region" description="Helical" evidence="1">
    <location>
        <begin position="21"/>
        <end position="40"/>
    </location>
</feature>
<name>A0AAQ1UKG6_9BACT</name>
<dbReference type="InterPro" id="IPR000462">
    <property type="entry name" value="CDP-OH_P_trans"/>
</dbReference>
<keyword evidence="1" id="KW-0812">Transmembrane</keyword>
<evidence type="ECO:0000313" key="3">
    <source>
        <dbReference type="Proteomes" id="UP000255283"/>
    </source>
</evidence>
<dbReference type="Gene3D" id="1.20.120.1760">
    <property type="match status" value="1"/>
</dbReference>
<evidence type="ECO:0000313" key="2">
    <source>
        <dbReference type="EMBL" id="SUB79646.1"/>
    </source>
</evidence>
<feature type="transmembrane region" description="Helical" evidence="1">
    <location>
        <begin position="184"/>
        <end position="202"/>
    </location>
</feature>
<organism evidence="2 3">
    <name type="scientific">Segatella buccae</name>
    <dbReference type="NCBI Taxonomy" id="28126"/>
    <lineage>
        <taxon>Bacteria</taxon>
        <taxon>Pseudomonadati</taxon>
        <taxon>Bacteroidota</taxon>
        <taxon>Bacteroidia</taxon>
        <taxon>Bacteroidales</taxon>
        <taxon>Prevotellaceae</taxon>
        <taxon>Segatella</taxon>
    </lineage>
</organism>
<protein>
    <submittedName>
        <fullName evidence="2">CDP-diacylglycerol-serine O-phosphatidyltransferase</fullName>
    </submittedName>
</protein>